<dbReference type="STRING" id="90262.A0A1X2IMS7"/>
<keyword evidence="3" id="KW-0812">Transmembrane</keyword>
<accession>A0A1X2IMS7</accession>
<evidence type="ECO:0000256" key="4">
    <source>
        <dbReference type="SAM" id="SignalP"/>
    </source>
</evidence>
<name>A0A1X2IMS7_9FUNG</name>
<dbReference type="CDD" id="cd03784">
    <property type="entry name" value="GT1_Gtf-like"/>
    <property type="match status" value="1"/>
</dbReference>
<dbReference type="SUPFAM" id="SSF53756">
    <property type="entry name" value="UDP-Glycosyltransferase/glycogen phosphorylase"/>
    <property type="match status" value="1"/>
</dbReference>
<keyword evidence="2" id="KW-0808">Transferase</keyword>
<dbReference type="AlphaFoldDB" id="A0A1X2IMS7"/>
<evidence type="ECO:0000256" key="2">
    <source>
        <dbReference type="ARBA" id="ARBA00022679"/>
    </source>
</evidence>
<dbReference type="PANTHER" id="PTHR48043">
    <property type="entry name" value="EG:EG0003.4 PROTEIN-RELATED"/>
    <property type="match status" value="1"/>
</dbReference>
<dbReference type="EMBL" id="MCGE01000007">
    <property type="protein sequence ID" value="ORZ19330.1"/>
    <property type="molecule type" value="Genomic_DNA"/>
</dbReference>
<evidence type="ECO:0008006" key="7">
    <source>
        <dbReference type="Google" id="ProtNLM"/>
    </source>
</evidence>
<keyword evidence="6" id="KW-1185">Reference proteome</keyword>
<dbReference type="PANTHER" id="PTHR48043:SF145">
    <property type="entry name" value="FI06409P-RELATED"/>
    <property type="match status" value="1"/>
</dbReference>
<dbReference type="InterPro" id="IPR050271">
    <property type="entry name" value="UDP-glycosyltransferase"/>
</dbReference>
<comment type="caution">
    <text evidence="5">The sequence shown here is derived from an EMBL/GenBank/DDBJ whole genome shotgun (WGS) entry which is preliminary data.</text>
</comment>
<evidence type="ECO:0000256" key="3">
    <source>
        <dbReference type="SAM" id="Phobius"/>
    </source>
</evidence>
<dbReference type="InterPro" id="IPR002213">
    <property type="entry name" value="UDP_glucos_trans"/>
</dbReference>
<keyword evidence="4" id="KW-0732">Signal</keyword>
<reference evidence="5 6" key="1">
    <citation type="submission" date="2016-07" db="EMBL/GenBank/DDBJ databases">
        <title>Pervasive Adenine N6-methylation of Active Genes in Fungi.</title>
        <authorList>
            <consortium name="DOE Joint Genome Institute"/>
            <person name="Mondo S.J."/>
            <person name="Dannebaum R.O."/>
            <person name="Kuo R.C."/>
            <person name="Labutti K."/>
            <person name="Haridas S."/>
            <person name="Kuo A."/>
            <person name="Salamov A."/>
            <person name="Ahrendt S.R."/>
            <person name="Lipzen A."/>
            <person name="Sullivan W."/>
            <person name="Andreopoulos W.B."/>
            <person name="Clum A."/>
            <person name="Lindquist E."/>
            <person name="Daum C."/>
            <person name="Ramamoorthy G.K."/>
            <person name="Gryganskyi A."/>
            <person name="Culley D."/>
            <person name="Magnuson J.K."/>
            <person name="James T.Y."/>
            <person name="O'Malley M.A."/>
            <person name="Stajich J.E."/>
            <person name="Spatafora J.W."/>
            <person name="Visel A."/>
            <person name="Grigoriev I.V."/>
        </authorList>
    </citation>
    <scope>NUCLEOTIDE SEQUENCE [LARGE SCALE GENOMIC DNA]</scope>
    <source>
        <strain evidence="5 6">NRRL 1336</strain>
    </source>
</reference>
<evidence type="ECO:0000313" key="5">
    <source>
        <dbReference type="EMBL" id="ORZ19330.1"/>
    </source>
</evidence>
<evidence type="ECO:0000256" key="1">
    <source>
        <dbReference type="ARBA" id="ARBA00022676"/>
    </source>
</evidence>
<gene>
    <name evidence="5" type="ORF">BCR42DRAFT_409588</name>
</gene>
<proteinExistence type="predicted"/>
<feature type="chain" id="PRO_5012552662" description="UDP-glycosyltransferases domain-containing protein" evidence="4">
    <location>
        <begin position="24"/>
        <end position="546"/>
    </location>
</feature>
<sequence>MKVFWLFLSNLLYTAFMAVTVSAFQLQPTFRSSKNIVFGAFVPGSSHTSWVLRFLDELASRGHNTTFVTLDGNLKFGAPYPRITTIPTGVKEVNEDFLNEVLSSHVSPLVLLPQLTKVLNPLWTPCYETLIDYMDTNKVDVLICDHISDACSDAAATKNVPMILTSTIASYPDATAAYINNNMAAMDDFSTVHQSIYVRLYDNFVAPFRILFALTPELKKMAQIKRDAGIINARHTDNPDAKAKNALKIVNTMFGLETPRPLGPLVELVGPLMSSEYSGLDEPFESYLSSHHRVAYVAFGQHARPLTADVKLILSALIQQHEKGHIDGIIWSSKTALPEIFPSQSPLATLVTEKGGLVDDIFVVKWSPQMGVLHHPSVVAFISHGGANSIAEALYTGKKLIFFPFFGDQIGNAMHLTRSGVSEHLNHLMDSAEVSELVERIILDKEGNYQRNIQRYQALVQIRSKAAPIQAANLVEEVAFASVGSKIPQREDVGQSLSFLKRYNLDIFGIALLVAASIVSLVVFGIYKLIFALYYRQQLQRKTKTL</sequence>
<evidence type="ECO:0000313" key="6">
    <source>
        <dbReference type="Proteomes" id="UP000193560"/>
    </source>
</evidence>
<keyword evidence="3" id="KW-1133">Transmembrane helix</keyword>
<dbReference type="OrthoDB" id="5835829at2759"/>
<feature type="signal peptide" evidence="4">
    <location>
        <begin position="1"/>
        <end position="23"/>
    </location>
</feature>
<dbReference type="Gene3D" id="3.40.50.2000">
    <property type="entry name" value="Glycogen Phosphorylase B"/>
    <property type="match status" value="2"/>
</dbReference>
<keyword evidence="3" id="KW-0472">Membrane</keyword>
<keyword evidence="1" id="KW-0328">Glycosyltransferase</keyword>
<dbReference type="Proteomes" id="UP000193560">
    <property type="component" value="Unassembled WGS sequence"/>
</dbReference>
<dbReference type="GO" id="GO:0008194">
    <property type="term" value="F:UDP-glycosyltransferase activity"/>
    <property type="evidence" value="ECO:0007669"/>
    <property type="project" value="InterPro"/>
</dbReference>
<protein>
    <recommendedName>
        <fullName evidence="7">UDP-glycosyltransferases domain-containing protein</fullName>
    </recommendedName>
</protein>
<organism evidence="5 6">
    <name type="scientific">Absidia repens</name>
    <dbReference type="NCBI Taxonomy" id="90262"/>
    <lineage>
        <taxon>Eukaryota</taxon>
        <taxon>Fungi</taxon>
        <taxon>Fungi incertae sedis</taxon>
        <taxon>Mucoromycota</taxon>
        <taxon>Mucoromycotina</taxon>
        <taxon>Mucoromycetes</taxon>
        <taxon>Mucorales</taxon>
        <taxon>Cunninghamellaceae</taxon>
        <taxon>Absidia</taxon>
    </lineage>
</organism>
<dbReference type="Pfam" id="PF00201">
    <property type="entry name" value="UDPGT"/>
    <property type="match status" value="1"/>
</dbReference>
<feature type="transmembrane region" description="Helical" evidence="3">
    <location>
        <begin position="507"/>
        <end position="535"/>
    </location>
</feature>